<organism evidence="3 4">
    <name type="scientific">Erwinia mallotivora</name>
    <dbReference type="NCBI Taxonomy" id="69222"/>
    <lineage>
        <taxon>Bacteria</taxon>
        <taxon>Pseudomonadati</taxon>
        <taxon>Pseudomonadota</taxon>
        <taxon>Gammaproteobacteria</taxon>
        <taxon>Enterobacterales</taxon>
        <taxon>Erwiniaceae</taxon>
        <taxon>Erwinia</taxon>
    </lineage>
</organism>
<evidence type="ECO:0000259" key="2">
    <source>
        <dbReference type="Pfam" id="PF01266"/>
    </source>
</evidence>
<name>A0A014N541_9GAMM</name>
<dbReference type="InterPro" id="IPR036188">
    <property type="entry name" value="FAD/NAD-bd_sf"/>
</dbReference>
<dbReference type="Proteomes" id="UP000019918">
    <property type="component" value="Unassembled WGS sequence"/>
</dbReference>
<gene>
    <name evidence="3" type="ORF">BG55_16310</name>
</gene>
<dbReference type="Pfam" id="PF01266">
    <property type="entry name" value="DAO"/>
    <property type="match status" value="1"/>
</dbReference>
<dbReference type="RefSeq" id="WP_034939251.1">
    <property type="nucleotide sequence ID" value="NZ_JFHN01000057.1"/>
</dbReference>
<dbReference type="PATRIC" id="fig|69222.5.peg.3326"/>
<comment type="caution">
    <text evidence="3">The sequence shown here is derived from an EMBL/GenBank/DDBJ whole genome shotgun (WGS) entry which is preliminary data.</text>
</comment>
<proteinExistence type="predicted"/>
<dbReference type="EMBL" id="JFHN01000057">
    <property type="protein sequence ID" value="EXU74528.1"/>
    <property type="molecule type" value="Genomic_DNA"/>
</dbReference>
<sequence>MKLESFWQATAPEFDGAQQGELPATADVVVIGAGFTGISAALSLARSGLSVVVLEAEGVMSQASARNGGHCNTGVSQNFASLVASAGAEQASRYYRAFADAVDYVERLIGEEQIDCDFLRCGKIKLASKASHFAGLQATHDALRRYVDQDVTLLSADEVRQEVDSDAFHGGLIQHRGGQMHMGKFGIGLARAAARSGAAIFEHTPVTRLQRVKGWQHRVGTAKGEILAEKVLMATGCSNIGPFEWFQRRIIPVGSFIVVTEPLPAQQLKALLPNNRTCVTSMNIGNYFRTTADHRLVFGGRARFAISNPTSDARSGKILQASLRRIFPTLAGTRMDYCWGGLVDMSADRLPHAGEHDGVFYSLGYSGHGTQMSVWMGQVMANLVAEKSRENPWQRDSWPAVPGYFGKPWFLPVAGLYYKARDWLS</sequence>
<evidence type="ECO:0000256" key="1">
    <source>
        <dbReference type="ARBA" id="ARBA00023002"/>
    </source>
</evidence>
<dbReference type="GO" id="GO:0016491">
    <property type="term" value="F:oxidoreductase activity"/>
    <property type="evidence" value="ECO:0007669"/>
    <property type="project" value="UniProtKB-KW"/>
</dbReference>
<dbReference type="GO" id="GO:0005737">
    <property type="term" value="C:cytoplasm"/>
    <property type="evidence" value="ECO:0007669"/>
    <property type="project" value="TreeGrafter"/>
</dbReference>
<dbReference type="OrthoDB" id="6925984at2"/>
<dbReference type="Gene3D" id="3.30.9.10">
    <property type="entry name" value="D-Amino Acid Oxidase, subunit A, domain 2"/>
    <property type="match status" value="1"/>
</dbReference>
<dbReference type="AlphaFoldDB" id="A0A014N541"/>
<feature type="domain" description="FAD dependent oxidoreductase" evidence="2">
    <location>
        <begin position="27"/>
        <end position="383"/>
    </location>
</feature>
<reference evidence="3 4" key="1">
    <citation type="submission" date="2014-02" db="EMBL/GenBank/DDBJ databases">
        <title>Draft genome of Erwinia mallotivora strain BT-MARDI, a papaya dieback pathogen.</title>
        <authorList>
            <person name="Redzuan R."/>
            <person name="Abu Bakar N."/>
            <person name="Badrun R."/>
            <person name="Mohd Raih M.F."/>
            <person name="Rozano L."/>
            <person name="Mat Amin N."/>
        </authorList>
    </citation>
    <scope>NUCLEOTIDE SEQUENCE [LARGE SCALE GENOMIC DNA]</scope>
    <source>
        <strain evidence="3 4">BT-MARDI</strain>
    </source>
</reference>
<dbReference type="SUPFAM" id="SSF51905">
    <property type="entry name" value="FAD/NAD(P)-binding domain"/>
    <property type="match status" value="1"/>
</dbReference>
<evidence type="ECO:0000313" key="3">
    <source>
        <dbReference type="EMBL" id="EXU74528.1"/>
    </source>
</evidence>
<evidence type="ECO:0000313" key="4">
    <source>
        <dbReference type="Proteomes" id="UP000019918"/>
    </source>
</evidence>
<dbReference type="PANTHER" id="PTHR13847:SF281">
    <property type="entry name" value="FAD DEPENDENT OXIDOREDUCTASE DOMAIN-CONTAINING PROTEIN"/>
    <property type="match status" value="1"/>
</dbReference>
<dbReference type="Gene3D" id="3.50.50.60">
    <property type="entry name" value="FAD/NAD(P)-binding domain"/>
    <property type="match status" value="1"/>
</dbReference>
<dbReference type="PANTHER" id="PTHR13847">
    <property type="entry name" value="SARCOSINE DEHYDROGENASE-RELATED"/>
    <property type="match status" value="1"/>
</dbReference>
<keyword evidence="1" id="KW-0560">Oxidoreductase</keyword>
<keyword evidence="4" id="KW-1185">Reference proteome</keyword>
<dbReference type="STRING" id="69222.BG55_16310"/>
<accession>A0A014N541</accession>
<dbReference type="InterPro" id="IPR006076">
    <property type="entry name" value="FAD-dep_OxRdtase"/>
</dbReference>
<protein>
    <submittedName>
        <fullName evidence="3">FAD-dependent oxidoreductase</fullName>
    </submittedName>
</protein>